<evidence type="ECO:0000313" key="2">
    <source>
        <dbReference type="EMBL" id="KAF9603391.1"/>
    </source>
</evidence>
<dbReference type="PANTHER" id="PTHR47926:SF366">
    <property type="entry name" value="PENTATRICOPEPTIDE REPEAT SUPERFAMILY PROTEIN"/>
    <property type="match status" value="1"/>
</dbReference>
<dbReference type="OrthoDB" id="185373at2759"/>
<proteinExistence type="predicted"/>
<reference evidence="2 3" key="1">
    <citation type="submission" date="2020-10" db="EMBL/GenBank/DDBJ databases">
        <title>The Coptis chinensis genome and diversification of protoberbering-type alkaloids.</title>
        <authorList>
            <person name="Wang B."/>
            <person name="Shu S."/>
            <person name="Song C."/>
            <person name="Liu Y."/>
        </authorList>
    </citation>
    <scope>NUCLEOTIDE SEQUENCE [LARGE SCALE GENOMIC DNA]</scope>
    <source>
        <strain evidence="2">HL-2020</strain>
        <tissue evidence="2">Leaf</tissue>
    </source>
</reference>
<dbReference type="InterPro" id="IPR002885">
    <property type="entry name" value="PPR_rpt"/>
</dbReference>
<dbReference type="GO" id="GO:0009451">
    <property type="term" value="P:RNA modification"/>
    <property type="evidence" value="ECO:0007669"/>
    <property type="project" value="InterPro"/>
</dbReference>
<evidence type="ECO:0000256" key="1">
    <source>
        <dbReference type="ARBA" id="ARBA00022737"/>
    </source>
</evidence>
<dbReference type="Pfam" id="PF01535">
    <property type="entry name" value="PPR"/>
    <property type="match status" value="2"/>
</dbReference>
<evidence type="ECO:0000313" key="3">
    <source>
        <dbReference type="Proteomes" id="UP000631114"/>
    </source>
</evidence>
<dbReference type="InterPro" id="IPR011990">
    <property type="entry name" value="TPR-like_helical_dom_sf"/>
</dbReference>
<keyword evidence="1" id="KW-0677">Repeat</keyword>
<dbReference type="Proteomes" id="UP000631114">
    <property type="component" value="Unassembled WGS sequence"/>
</dbReference>
<dbReference type="PANTHER" id="PTHR47926">
    <property type="entry name" value="PENTATRICOPEPTIDE REPEAT-CONTAINING PROTEIN"/>
    <property type="match status" value="1"/>
</dbReference>
<comment type="caution">
    <text evidence="2">The sequence shown here is derived from an EMBL/GenBank/DDBJ whole genome shotgun (WGS) entry which is preliminary data.</text>
</comment>
<protein>
    <recommendedName>
        <fullName evidence="4">Pentatricopeptide repeat-containing protein</fullName>
    </recommendedName>
</protein>
<dbReference type="Pfam" id="PF20431">
    <property type="entry name" value="E_motif"/>
    <property type="match status" value="1"/>
</dbReference>
<dbReference type="EMBL" id="JADFTS010000006">
    <property type="protein sequence ID" value="KAF9603391.1"/>
    <property type="molecule type" value="Genomic_DNA"/>
</dbReference>
<dbReference type="FunFam" id="1.25.40.10:FF:000366">
    <property type="entry name" value="Pentatricopeptide (PPR) repeat-containing protein"/>
    <property type="match status" value="1"/>
</dbReference>
<keyword evidence="3" id="KW-1185">Reference proteome</keyword>
<sequence>MYGKCGLIDSWVQIFDKVKDPTGIAWNSLVGVFAQHGLGRDADSHNGLVEEGLEYFNSMGKVYGVAPRPEHYSCVIDLLGRAGRLDQAEEFINKMPYEPDAFGWCSYLGACRTYGDKERGELAAEKLMVLEPENSGTHALLSNIYASAGQWEGVRSMRNMMRDGKVRKLPGYSWVDVGNKTHVFGDEDYSHPQIRELYEKLENLLDQIRKAGYVPQTESIPFDMEEA</sequence>
<dbReference type="GO" id="GO:0003723">
    <property type="term" value="F:RNA binding"/>
    <property type="evidence" value="ECO:0007669"/>
    <property type="project" value="InterPro"/>
</dbReference>
<dbReference type="InterPro" id="IPR046848">
    <property type="entry name" value="E_motif"/>
</dbReference>
<gene>
    <name evidence="2" type="ORF">IFM89_035837</name>
</gene>
<organism evidence="2 3">
    <name type="scientific">Coptis chinensis</name>
    <dbReference type="NCBI Taxonomy" id="261450"/>
    <lineage>
        <taxon>Eukaryota</taxon>
        <taxon>Viridiplantae</taxon>
        <taxon>Streptophyta</taxon>
        <taxon>Embryophyta</taxon>
        <taxon>Tracheophyta</taxon>
        <taxon>Spermatophyta</taxon>
        <taxon>Magnoliopsida</taxon>
        <taxon>Ranunculales</taxon>
        <taxon>Ranunculaceae</taxon>
        <taxon>Coptidoideae</taxon>
        <taxon>Coptis</taxon>
    </lineage>
</organism>
<name>A0A835HPH9_9MAGN</name>
<accession>A0A835HPH9</accession>
<dbReference type="AlphaFoldDB" id="A0A835HPH9"/>
<dbReference type="Gene3D" id="1.25.40.10">
    <property type="entry name" value="Tetratricopeptide repeat domain"/>
    <property type="match status" value="1"/>
</dbReference>
<dbReference type="NCBIfam" id="TIGR00756">
    <property type="entry name" value="PPR"/>
    <property type="match status" value="1"/>
</dbReference>
<dbReference type="InterPro" id="IPR046960">
    <property type="entry name" value="PPR_At4g14850-like_plant"/>
</dbReference>
<evidence type="ECO:0008006" key="4">
    <source>
        <dbReference type="Google" id="ProtNLM"/>
    </source>
</evidence>